<keyword evidence="9 16" id="KW-0547">Nucleotide-binding</keyword>
<dbReference type="CDD" id="cd24015">
    <property type="entry name" value="ASKHA_NBD_PanK-III"/>
    <property type="match status" value="1"/>
</dbReference>
<keyword evidence="13 16" id="KW-0173">Coenzyme A biosynthesis</keyword>
<dbReference type="Pfam" id="PF03309">
    <property type="entry name" value="Pan_kinase"/>
    <property type="match status" value="1"/>
</dbReference>
<protein>
    <recommendedName>
        <fullName evidence="15 16">Type III pantothenate kinase</fullName>
        <ecNumber evidence="6 16">2.7.1.33</ecNumber>
    </recommendedName>
    <alternativeName>
        <fullName evidence="16">PanK-III</fullName>
    </alternativeName>
    <alternativeName>
        <fullName evidence="16">Pantothenic acid kinase</fullName>
    </alternativeName>
</protein>
<feature type="binding site" evidence="16">
    <location>
        <position position="181"/>
    </location>
    <ligand>
        <name>substrate</name>
    </ligand>
</feature>
<evidence type="ECO:0000256" key="1">
    <source>
        <dbReference type="ARBA" id="ARBA00001206"/>
    </source>
</evidence>
<sequence>MLLAVNIGNSNIRFGIENEGKITASWTINTKPYKTTDEIFLLIKSSYKLYRIKAKNITGIVIGSVVPHQTRLVAKALERIHHIAPTIVDRNTPSPVVHHSNQMGTDLYANAVAAHALYQGKKIVVDFGTALTLTGIDEKGELLGVIIAPGVITSLNALVGNTAQLPDIELSEPKSVLGRDTETCMQSGMVYGYVAMVEGLINRINASIGDDTTVISTGGLGHIYQPLTQKINIDDKLHTLKGLCILYEFNQK</sequence>
<comment type="cofactor">
    <cofactor evidence="16">
        <name>NH4(+)</name>
        <dbReference type="ChEBI" id="CHEBI:28938"/>
    </cofactor>
    <cofactor evidence="16">
        <name>K(+)</name>
        <dbReference type="ChEBI" id="CHEBI:29103"/>
    </cofactor>
    <text evidence="16">A monovalent cation. Ammonium or potassium.</text>
</comment>
<evidence type="ECO:0000256" key="4">
    <source>
        <dbReference type="ARBA" id="ARBA00005225"/>
    </source>
</evidence>
<feature type="binding site" evidence="16">
    <location>
        <begin position="6"/>
        <end position="13"/>
    </location>
    <ligand>
        <name>ATP</name>
        <dbReference type="ChEBI" id="CHEBI:30616"/>
    </ligand>
</feature>
<evidence type="ECO:0000256" key="11">
    <source>
        <dbReference type="ARBA" id="ARBA00022840"/>
    </source>
</evidence>
<dbReference type="Gene3D" id="3.30.420.40">
    <property type="match status" value="2"/>
</dbReference>
<evidence type="ECO:0000256" key="15">
    <source>
        <dbReference type="ARBA" id="ARBA00040883"/>
    </source>
</evidence>
<dbReference type="AlphaFoldDB" id="A0A3R5UT87"/>
<dbReference type="NCBIfam" id="TIGR00671">
    <property type="entry name" value="baf"/>
    <property type="match status" value="1"/>
</dbReference>
<feature type="binding site" evidence="16">
    <location>
        <position position="129"/>
    </location>
    <ligand>
        <name>ATP</name>
        <dbReference type="ChEBI" id="CHEBI:30616"/>
    </ligand>
</feature>
<dbReference type="GO" id="GO:0015937">
    <property type="term" value="P:coenzyme A biosynthetic process"/>
    <property type="evidence" value="ECO:0007669"/>
    <property type="project" value="UniProtKB-UniRule"/>
</dbReference>
<evidence type="ECO:0000313" key="18">
    <source>
        <dbReference type="Proteomes" id="UP000287701"/>
    </source>
</evidence>
<keyword evidence="8 16" id="KW-0808">Transferase</keyword>
<comment type="catalytic activity">
    <reaction evidence="1 16">
        <text>(R)-pantothenate + ATP = (R)-4'-phosphopantothenate + ADP + H(+)</text>
        <dbReference type="Rhea" id="RHEA:16373"/>
        <dbReference type="ChEBI" id="CHEBI:10986"/>
        <dbReference type="ChEBI" id="CHEBI:15378"/>
        <dbReference type="ChEBI" id="CHEBI:29032"/>
        <dbReference type="ChEBI" id="CHEBI:30616"/>
        <dbReference type="ChEBI" id="CHEBI:456216"/>
        <dbReference type="EC" id="2.7.1.33"/>
    </reaction>
</comment>
<dbReference type="InterPro" id="IPR004619">
    <property type="entry name" value="Type_III_PanK"/>
</dbReference>
<reference evidence="17 18" key="1">
    <citation type="submission" date="2019-01" db="EMBL/GenBank/DDBJ databases">
        <title>Whole Genome of Ornithobacterium rhinotracheale FARPER-174b.</title>
        <authorList>
            <person name="Tataje-Lavanda L.A."/>
            <person name="Montalvan A."/>
            <person name="Montesinos R."/>
            <person name="Zimic M."/>
            <person name="Fernandez-Sanchez M."/>
            <person name="Fernandez-Diaz M."/>
        </authorList>
    </citation>
    <scope>NUCLEOTIDE SEQUENCE [LARGE SCALE GENOMIC DNA]</scope>
    <source>
        <strain evidence="17 18">FARPER-174b</strain>
    </source>
</reference>
<dbReference type="OrthoDB" id="9804707at2"/>
<comment type="function">
    <text evidence="16">Catalyzes the phosphorylation of pantothenate (Pan), the first step in CoA biosynthesis.</text>
</comment>
<accession>A0A3R5UT87</accession>
<evidence type="ECO:0000256" key="16">
    <source>
        <dbReference type="HAMAP-Rule" id="MF_01274"/>
    </source>
</evidence>
<evidence type="ECO:0000256" key="3">
    <source>
        <dbReference type="ARBA" id="ARBA00004496"/>
    </source>
</evidence>
<dbReference type="GO" id="GO:0004594">
    <property type="term" value="F:pantothenate kinase activity"/>
    <property type="evidence" value="ECO:0007669"/>
    <property type="project" value="UniProtKB-UniRule"/>
</dbReference>
<dbReference type="GO" id="GO:0005524">
    <property type="term" value="F:ATP binding"/>
    <property type="evidence" value="ECO:0007669"/>
    <property type="project" value="UniProtKB-UniRule"/>
</dbReference>
<comment type="subunit">
    <text evidence="5 16">Homodimer.</text>
</comment>
<evidence type="ECO:0000256" key="6">
    <source>
        <dbReference type="ARBA" id="ARBA00012102"/>
    </source>
</evidence>
<evidence type="ECO:0000256" key="10">
    <source>
        <dbReference type="ARBA" id="ARBA00022777"/>
    </source>
</evidence>
<proteinExistence type="inferred from homology"/>
<dbReference type="UniPathway" id="UPA00241">
    <property type="reaction ID" value="UER00352"/>
</dbReference>
<dbReference type="GO" id="GO:0005737">
    <property type="term" value="C:cytoplasm"/>
    <property type="evidence" value="ECO:0007669"/>
    <property type="project" value="UniProtKB-SubCell"/>
</dbReference>
<evidence type="ECO:0000256" key="9">
    <source>
        <dbReference type="ARBA" id="ARBA00022741"/>
    </source>
</evidence>
<comment type="subcellular location">
    <subcellularLocation>
        <location evidence="3 16">Cytoplasm</location>
    </subcellularLocation>
</comment>
<evidence type="ECO:0000256" key="5">
    <source>
        <dbReference type="ARBA" id="ARBA00011738"/>
    </source>
</evidence>
<comment type="pathway">
    <text evidence="4 16">Cofactor biosynthesis; coenzyme A biosynthesis; CoA from (R)-pantothenate: step 1/5.</text>
</comment>
<dbReference type="GO" id="GO:0046872">
    <property type="term" value="F:metal ion binding"/>
    <property type="evidence" value="ECO:0007669"/>
    <property type="project" value="UniProtKB-KW"/>
</dbReference>
<comment type="similarity">
    <text evidence="14 16">Belongs to the type III pantothenate kinase family.</text>
</comment>
<evidence type="ECO:0000256" key="2">
    <source>
        <dbReference type="ARBA" id="ARBA00001958"/>
    </source>
</evidence>
<dbReference type="RefSeq" id="WP_128500470.1">
    <property type="nucleotide sequence ID" value="NZ_CP035107.1"/>
</dbReference>
<feature type="binding site" evidence="16">
    <location>
        <position position="126"/>
    </location>
    <ligand>
        <name>K(+)</name>
        <dbReference type="ChEBI" id="CHEBI:29103"/>
    </ligand>
</feature>
<keyword evidence="16" id="KW-0479">Metal-binding</keyword>
<keyword evidence="10 16" id="KW-0418">Kinase</keyword>
<evidence type="ECO:0000313" key="17">
    <source>
        <dbReference type="EMBL" id="QAR29955.1"/>
    </source>
</evidence>
<keyword evidence="11 16" id="KW-0067">ATP-binding</keyword>
<gene>
    <name evidence="16" type="primary">coaX</name>
    <name evidence="17" type="ORF">EQP59_00555</name>
</gene>
<dbReference type="EC" id="2.7.1.33" evidence="6 16"/>
<evidence type="ECO:0000256" key="8">
    <source>
        <dbReference type="ARBA" id="ARBA00022679"/>
    </source>
</evidence>
<dbReference type="EMBL" id="CP035107">
    <property type="protein sequence ID" value="QAR29955.1"/>
    <property type="molecule type" value="Genomic_DNA"/>
</dbReference>
<feature type="active site" description="Proton acceptor" evidence="16">
    <location>
        <position position="106"/>
    </location>
</feature>
<keyword evidence="7 16" id="KW-0963">Cytoplasm</keyword>
<keyword evidence="12 16" id="KW-0630">Potassium</keyword>
<feature type="binding site" evidence="16">
    <location>
        <begin position="104"/>
        <end position="107"/>
    </location>
    <ligand>
        <name>substrate</name>
    </ligand>
</feature>
<name>A0A3R5UT87_ORNRH</name>
<dbReference type="Proteomes" id="UP000287701">
    <property type="component" value="Chromosome"/>
</dbReference>
<dbReference type="PANTHER" id="PTHR34265">
    <property type="entry name" value="TYPE III PANTOTHENATE KINASE"/>
    <property type="match status" value="1"/>
</dbReference>
<evidence type="ECO:0000256" key="7">
    <source>
        <dbReference type="ARBA" id="ARBA00022490"/>
    </source>
</evidence>
<evidence type="ECO:0000256" key="12">
    <source>
        <dbReference type="ARBA" id="ARBA00022958"/>
    </source>
</evidence>
<dbReference type="PANTHER" id="PTHR34265:SF1">
    <property type="entry name" value="TYPE III PANTOTHENATE KINASE"/>
    <property type="match status" value="1"/>
</dbReference>
<dbReference type="SUPFAM" id="SSF53067">
    <property type="entry name" value="Actin-like ATPase domain"/>
    <property type="match status" value="2"/>
</dbReference>
<dbReference type="HAMAP" id="MF_01274">
    <property type="entry name" value="Pantothen_kinase_3"/>
    <property type="match status" value="1"/>
</dbReference>
<organism evidence="17 18">
    <name type="scientific">Ornithobacterium rhinotracheale</name>
    <dbReference type="NCBI Taxonomy" id="28251"/>
    <lineage>
        <taxon>Bacteria</taxon>
        <taxon>Pseudomonadati</taxon>
        <taxon>Bacteroidota</taxon>
        <taxon>Flavobacteriia</taxon>
        <taxon>Flavobacteriales</taxon>
        <taxon>Weeksellaceae</taxon>
        <taxon>Ornithobacterium</taxon>
    </lineage>
</organism>
<evidence type="ECO:0000256" key="14">
    <source>
        <dbReference type="ARBA" id="ARBA00038036"/>
    </source>
</evidence>
<comment type="cofactor">
    <cofactor evidence="2">
        <name>K(+)</name>
        <dbReference type="ChEBI" id="CHEBI:29103"/>
    </cofactor>
</comment>
<dbReference type="InterPro" id="IPR043129">
    <property type="entry name" value="ATPase_NBD"/>
</dbReference>
<evidence type="ECO:0000256" key="13">
    <source>
        <dbReference type="ARBA" id="ARBA00022993"/>
    </source>
</evidence>
<comment type="caution">
    <text evidence="16">Lacks conserved residue(s) required for the propagation of feature annotation.</text>
</comment>